<reference evidence="2 3" key="1">
    <citation type="journal article" date="2015" name="MBio">
        <title>Enzymatic Degradation of Phenazines Can Generate Energy and Protect Sensitive Organisms from Toxicity.</title>
        <authorList>
            <person name="Costa K.C."/>
            <person name="Bergkessel M."/>
            <person name="Saunders S."/>
            <person name="Korlach J."/>
            <person name="Newman D.K."/>
        </authorList>
    </citation>
    <scope>NUCLEOTIDE SEQUENCE [LARGE SCALE GENOMIC DNA]</scope>
    <source>
        <strain evidence="2 3">CT6</strain>
    </source>
</reference>
<sequence>MVDDAHIHGLTLAVATGPTQTYAAPTPRTTETTDCQGSATGCGDPG</sequence>
<accession>A0A0N9XH83</accession>
<keyword evidence="3" id="KW-1185">Reference proteome</keyword>
<gene>
    <name evidence="2" type="ORF">XA26_17730</name>
</gene>
<organism evidence="2 3">
    <name type="scientific">Mycolicibacterium fortuitum</name>
    <name type="common">Mycobacterium fortuitum</name>
    <dbReference type="NCBI Taxonomy" id="1766"/>
    <lineage>
        <taxon>Bacteria</taxon>
        <taxon>Bacillati</taxon>
        <taxon>Actinomycetota</taxon>
        <taxon>Actinomycetes</taxon>
        <taxon>Mycobacteriales</taxon>
        <taxon>Mycobacteriaceae</taxon>
        <taxon>Mycolicibacterium</taxon>
    </lineage>
</organism>
<protein>
    <submittedName>
        <fullName evidence="2">Uncharacterized protein</fullName>
    </submittedName>
</protein>
<feature type="region of interest" description="Disordered" evidence="1">
    <location>
        <begin position="16"/>
        <end position="46"/>
    </location>
</feature>
<evidence type="ECO:0000256" key="1">
    <source>
        <dbReference type="SAM" id="MobiDB-lite"/>
    </source>
</evidence>
<dbReference type="AlphaFoldDB" id="A0A0N9XH83"/>
<dbReference type="EMBL" id="CP011269">
    <property type="protein sequence ID" value="ALI25620.1"/>
    <property type="molecule type" value="Genomic_DNA"/>
</dbReference>
<evidence type="ECO:0000313" key="3">
    <source>
        <dbReference type="Proteomes" id="UP000057134"/>
    </source>
</evidence>
<dbReference type="KEGG" id="mft:XA26_17730"/>
<proteinExistence type="predicted"/>
<name>A0A0N9XH83_MYCFO</name>
<evidence type="ECO:0000313" key="2">
    <source>
        <dbReference type="EMBL" id="ALI25620.1"/>
    </source>
</evidence>
<feature type="compositionally biased region" description="Polar residues" evidence="1">
    <location>
        <begin position="17"/>
        <end position="39"/>
    </location>
</feature>
<dbReference type="Proteomes" id="UP000057134">
    <property type="component" value="Chromosome"/>
</dbReference>